<dbReference type="EMBL" id="JAPNTZ010000006">
    <property type="protein sequence ID" value="MCY1139966.1"/>
    <property type="molecule type" value="Genomic_DNA"/>
</dbReference>
<keyword evidence="4" id="KW-1185">Reference proteome</keyword>
<feature type="domain" description="Phosphogluconate dehydrogenase NAD-binding putative C-terminal" evidence="2">
    <location>
        <begin position="193"/>
        <end position="257"/>
    </location>
</feature>
<dbReference type="InterPro" id="IPR013328">
    <property type="entry name" value="6PGD_dom2"/>
</dbReference>
<dbReference type="Pfam" id="PF09130">
    <property type="entry name" value="DUF1932"/>
    <property type="match status" value="1"/>
</dbReference>
<dbReference type="Gene3D" id="3.40.50.720">
    <property type="entry name" value="NAD(P)-binding Rossmann-like Domain"/>
    <property type="match status" value="1"/>
</dbReference>
<dbReference type="Gene3D" id="1.10.1040.10">
    <property type="entry name" value="N-(1-d-carboxylethyl)-l-norvaline Dehydrogenase, domain 2"/>
    <property type="match status" value="1"/>
</dbReference>
<evidence type="ECO:0000313" key="4">
    <source>
        <dbReference type="Proteomes" id="UP001151002"/>
    </source>
</evidence>
<dbReference type="InterPro" id="IPR036291">
    <property type="entry name" value="NAD(P)-bd_dom_sf"/>
</dbReference>
<evidence type="ECO:0000259" key="2">
    <source>
        <dbReference type="Pfam" id="PF09130"/>
    </source>
</evidence>
<dbReference type="Pfam" id="PF03446">
    <property type="entry name" value="NAD_binding_2"/>
    <property type="match status" value="1"/>
</dbReference>
<gene>
    <name evidence="3" type="ORF">OWR29_18335</name>
</gene>
<dbReference type="RefSeq" id="WP_267564115.1">
    <property type="nucleotide sequence ID" value="NZ_JAPNTZ010000006.1"/>
</dbReference>
<evidence type="ECO:0000259" key="1">
    <source>
        <dbReference type="Pfam" id="PF03446"/>
    </source>
</evidence>
<name>A0ABT4B0F9_9ACTN</name>
<organism evidence="3 4">
    <name type="scientific">Paractinoplanes pyxinae</name>
    <dbReference type="NCBI Taxonomy" id="2997416"/>
    <lineage>
        <taxon>Bacteria</taxon>
        <taxon>Bacillati</taxon>
        <taxon>Actinomycetota</taxon>
        <taxon>Actinomycetes</taxon>
        <taxon>Micromonosporales</taxon>
        <taxon>Micromonosporaceae</taxon>
        <taxon>Paractinoplanes</taxon>
    </lineage>
</organism>
<dbReference type="InterPro" id="IPR006115">
    <property type="entry name" value="6PGDH_NADP-bd"/>
</dbReference>
<dbReference type="InterPro" id="IPR008927">
    <property type="entry name" value="6-PGluconate_DH-like_C_sf"/>
</dbReference>
<comment type="caution">
    <text evidence="3">The sequence shown here is derived from an EMBL/GenBank/DDBJ whole genome shotgun (WGS) entry which is preliminary data.</text>
</comment>
<reference evidence="3" key="1">
    <citation type="submission" date="2022-11" db="EMBL/GenBank/DDBJ databases">
        <authorList>
            <person name="Somphong A."/>
            <person name="Phongsopitanun W."/>
        </authorList>
    </citation>
    <scope>NUCLEOTIDE SEQUENCE</scope>
    <source>
        <strain evidence="3">Pm04-4</strain>
    </source>
</reference>
<sequence>MGSVAVLTVGLVSAGFMGSGLGVALLEGGARVVTTLEGRSERTGRLAAEAGLEVLPALGDVVAVADVVLSVTPPGAAVETAQAIAAVLGGRSDLVVADLNAVSPGTMARVAETLAGARVVDGSISGPPPTVRPGARLYLSGVDAAAVAGLPWGGKVEPVVLGDQVGAASALKMCTGSVYKGLTALVTQAMRTAGAHGVLDAVLADLDRNGLADSAGVARSATKASRFVDEMREVAATQQSAGLTPDLFNAVADVYAGVARTQLADANPEADRDLTPAEIVARLRD</sequence>
<dbReference type="Proteomes" id="UP001151002">
    <property type="component" value="Unassembled WGS sequence"/>
</dbReference>
<proteinExistence type="predicted"/>
<dbReference type="InterPro" id="IPR015814">
    <property type="entry name" value="Pgluconate_DH_NAD-bd_C"/>
</dbReference>
<accession>A0ABT4B0F9</accession>
<dbReference type="SUPFAM" id="SSF51735">
    <property type="entry name" value="NAD(P)-binding Rossmann-fold domains"/>
    <property type="match status" value="1"/>
</dbReference>
<feature type="domain" description="6-phosphogluconate dehydrogenase NADP-binding" evidence="1">
    <location>
        <begin position="9"/>
        <end position="145"/>
    </location>
</feature>
<evidence type="ECO:0000313" key="3">
    <source>
        <dbReference type="EMBL" id="MCY1139966.1"/>
    </source>
</evidence>
<dbReference type="SUPFAM" id="SSF48179">
    <property type="entry name" value="6-phosphogluconate dehydrogenase C-terminal domain-like"/>
    <property type="match status" value="1"/>
</dbReference>
<protein>
    <submittedName>
        <fullName evidence="3">DUF1932 domain-containing protein</fullName>
    </submittedName>
</protein>